<dbReference type="Proteomes" id="UP001151529">
    <property type="component" value="Chromosome 13"/>
</dbReference>
<accession>A0A9Q0SY55</accession>
<evidence type="ECO:0000313" key="2">
    <source>
        <dbReference type="EMBL" id="KAJ6693753.1"/>
    </source>
</evidence>
<comment type="caution">
    <text evidence="2">The sequence shown here is derived from an EMBL/GenBank/DDBJ whole genome shotgun (WGS) entry which is preliminary data.</text>
</comment>
<proteinExistence type="predicted"/>
<dbReference type="AlphaFoldDB" id="A0A9Q0SY55"/>
<reference evidence="2" key="1">
    <citation type="submission" date="2022-11" db="EMBL/GenBank/DDBJ databases">
        <authorList>
            <person name="Hyden B.L."/>
            <person name="Feng K."/>
            <person name="Yates T."/>
            <person name="Jawdy S."/>
            <person name="Smart L.B."/>
            <person name="Muchero W."/>
        </authorList>
    </citation>
    <scope>NUCLEOTIDE SEQUENCE</scope>
    <source>
        <tissue evidence="2">Shoot tip</tissue>
    </source>
</reference>
<sequence length="106" mass="11483">MGNEFTETWHKLWDDILGRRASFNPPVSILSSPGGICLGSDSESRLGFVAPASTSPSDDKVNPADPDEDPSNRRTGASPEDDAVRLYVKIPMGWSNLQLGPNLQMP</sequence>
<evidence type="ECO:0000256" key="1">
    <source>
        <dbReference type="SAM" id="MobiDB-lite"/>
    </source>
</evidence>
<dbReference type="OrthoDB" id="10306562at2759"/>
<protein>
    <submittedName>
        <fullName evidence="2">Uncharacterized protein</fullName>
    </submittedName>
</protein>
<gene>
    <name evidence="2" type="ORF">OIU85_004523</name>
</gene>
<dbReference type="EMBL" id="JAPFFL010000011">
    <property type="protein sequence ID" value="KAJ6693753.1"/>
    <property type="molecule type" value="Genomic_DNA"/>
</dbReference>
<feature type="region of interest" description="Disordered" evidence="1">
    <location>
        <begin position="47"/>
        <end position="82"/>
    </location>
</feature>
<name>A0A9Q0SY55_SALVM</name>
<reference evidence="2" key="2">
    <citation type="journal article" date="2023" name="Int. J. Mol. Sci.">
        <title>De Novo Assembly and Annotation of 11 Diverse Shrub Willow (Salix) Genomes Reveals Novel Gene Organization in Sex-Linked Regions.</title>
        <authorList>
            <person name="Hyden B."/>
            <person name="Feng K."/>
            <person name="Yates T.B."/>
            <person name="Jawdy S."/>
            <person name="Cereghino C."/>
            <person name="Smart L.B."/>
            <person name="Muchero W."/>
        </authorList>
    </citation>
    <scope>NUCLEOTIDE SEQUENCE [LARGE SCALE GENOMIC DNA]</scope>
    <source>
        <tissue evidence="2">Shoot tip</tissue>
    </source>
</reference>
<evidence type="ECO:0000313" key="3">
    <source>
        <dbReference type="Proteomes" id="UP001151529"/>
    </source>
</evidence>
<keyword evidence="3" id="KW-1185">Reference proteome</keyword>
<organism evidence="2 3">
    <name type="scientific">Salix viminalis</name>
    <name type="common">Common osier</name>
    <name type="synonym">Basket willow</name>
    <dbReference type="NCBI Taxonomy" id="40686"/>
    <lineage>
        <taxon>Eukaryota</taxon>
        <taxon>Viridiplantae</taxon>
        <taxon>Streptophyta</taxon>
        <taxon>Embryophyta</taxon>
        <taxon>Tracheophyta</taxon>
        <taxon>Spermatophyta</taxon>
        <taxon>Magnoliopsida</taxon>
        <taxon>eudicotyledons</taxon>
        <taxon>Gunneridae</taxon>
        <taxon>Pentapetalae</taxon>
        <taxon>rosids</taxon>
        <taxon>fabids</taxon>
        <taxon>Malpighiales</taxon>
        <taxon>Salicaceae</taxon>
        <taxon>Saliceae</taxon>
        <taxon>Salix</taxon>
    </lineage>
</organism>